<dbReference type="InterPro" id="IPR025525">
    <property type="entry name" value="hAT-like_transposase_RNase-H"/>
</dbReference>
<protein>
    <recommendedName>
        <fullName evidence="7">BED zinc finger</fullName>
    </recommendedName>
</protein>
<evidence type="ECO:0000256" key="1">
    <source>
        <dbReference type="ARBA" id="ARBA00023125"/>
    </source>
</evidence>
<keyword evidence="1" id="KW-0238">DNA-binding</keyword>
<evidence type="ECO:0000313" key="5">
    <source>
        <dbReference type="EMBL" id="KAI5322396.1"/>
    </source>
</evidence>
<dbReference type="Proteomes" id="UP001054821">
    <property type="component" value="Chromosome 6"/>
</dbReference>
<dbReference type="InterPro" id="IPR052035">
    <property type="entry name" value="ZnF_BED_domain_contain"/>
</dbReference>
<dbReference type="EMBL" id="JAJFAZ020000006">
    <property type="protein sequence ID" value="KAI5322396.1"/>
    <property type="molecule type" value="Genomic_DNA"/>
</dbReference>
<sequence length="549" mass="63229">MYDAMKQKLKEELAHNRVCLTTDTWTSVQNINYMVITAHFIDGDWNLHKTVLNFCVISNHKGNSIGKLLESCLLDWDMKKILTITTNNASSNTKAIDYLKSKMGHWGNGSLVLEGKYMHIRCCAHIVNLIVRDGLKKVEKSILCIRNAVKYVRFSPKRLEDFKSCVKNEQIECKGLVVLDVRTRWNSTYMMLKAALKFEKAFWRMGEDDEGPYISWFSEDESDHGDGVIMSHYSRKREGPPTNEDWNNAHTFVNFLKVFYDTTLKMSVTLHPAFHTTFHDLIAMKEEIEDLLMEEEEKLSETQTSKVLKDMTFNMKMKFKKYCGDLDKLNQILMVALVLDPRYKLGNLEFILMSRFENPEDAVKKKNEIKDILKKLYEEYAMPLPPPLSTQSSSYCFSDTTAMHTSSSLSQGGKKRRQMTENWRKYTIANDVMVLEHEIDRYITDPIEDVVDEFDVLKWWKLNGVKYPGLALIAKNVLAIPVSTVASESCFSTGGQVVNSFCASLTPKIVEALICSQNWLKSDDISSLQYEPTIQEMEFYESIKLGMSL</sequence>
<dbReference type="InterPro" id="IPR008906">
    <property type="entry name" value="HATC_C_dom"/>
</dbReference>
<evidence type="ECO:0008006" key="7">
    <source>
        <dbReference type="Google" id="ProtNLM"/>
    </source>
</evidence>
<comment type="caution">
    <text evidence="5">The sequence shown here is derived from an EMBL/GenBank/DDBJ whole genome shotgun (WGS) entry which is preliminary data.</text>
</comment>
<evidence type="ECO:0000259" key="4">
    <source>
        <dbReference type="Pfam" id="PF14372"/>
    </source>
</evidence>
<dbReference type="InterPro" id="IPR012337">
    <property type="entry name" value="RNaseH-like_sf"/>
</dbReference>
<evidence type="ECO:0000256" key="2">
    <source>
        <dbReference type="SAM" id="Coils"/>
    </source>
</evidence>
<keyword evidence="6" id="KW-1185">Reference proteome</keyword>
<feature type="domain" description="HAT C-terminal dimerisation" evidence="3">
    <location>
        <begin position="438"/>
        <end position="520"/>
    </location>
</feature>
<evidence type="ECO:0000313" key="6">
    <source>
        <dbReference type="Proteomes" id="UP001054821"/>
    </source>
</evidence>
<dbReference type="AlphaFoldDB" id="A0AAD4VEE6"/>
<feature type="coiled-coil region" evidence="2">
    <location>
        <begin position="278"/>
        <end position="305"/>
    </location>
</feature>
<feature type="domain" description="hAT-like transposase RNase-H fold" evidence="4">
    <location>
        <begin position="269"/>
        <end position="380"/>
    </location>
</feature>
<reference evidence="5 6" key="1">
    <citation type="journal article" date="2022" name="G3 (Bethesda)">
        <title>Whole-genome sequence and methylome profiling of the almond [Prunus dulcis (Mill.) D.A. Webb] cultivar 'Nonpareil'.</title>
        <authorList>
            <person name="D'Amico-Willman K.M."/>
            <person name="Ouma W.Z."/>
            <person name="Meulia T."/>
            <person name="Sideli G.M."/>
            <person name="Gradziel T.M."/>
            <person name="Fresnedo-Ramirez J."/>
        </authorList>
    </citation>
    <scope>NUCLEOTIDE SEQUENCE [LARGE SCALE GENOMIC DNA]</scope>
    <source>
        <strain evidence="5">Clone GOH B32 T37-40</strain>
    </source>
</reference>
<dbReference type="PANTHER" id="PTHR46481">
    <property type="entry name" value="ZINC FINGER BED DOMAIN-CONTAINING PROTEIN 4"/>
    <property type="match status" value="1"/>
</dbReference>
<dbReference type="PANTHER" id="PTHR46481:SF7">
    <property type="entry name" value="ZINC FINGER BED DOMAIN-CONTAINING PROTEIN RICESLEEPER 2-LIKE"/>
    <property type="match status" value="1"/>
</dbReference>
<accession>A0AAD4VEE6</accession>
<dbReference type="SUPFAM" id="SSF53098">
    <property type="entry name" value="Ribonuclease H-like"/>
    <property type="match status" value="1"/>
</dbReference>
<dbReference type="GO" id="GO:0003677">
    <property type="term" value="F:DNA binding"/>
    <property type="evidence" value="ECO:0007669"/>
    <property type="project" value="UniProtKB-KW"/>
</dbReference>
<evidence type="ECO:0000259" key="3">
    <source>
        <dbReference type="Pfam" id="PF05699"/>
    </source>
</evidence>
<name>A0AAD4VEE6_PRUDU</name>
<dbReference type="Pfam" id="PF05699">
    <property type="entry name" value="Dimer_Tnp_hAT"/>
    <property type="match status" value="1"/>
</dbReference>
<gene>
    <name evidence="5" type="ORF">L3X38_031468</name>
</gene>
<proteinExistence type="predicted"/>
<dbReference type="Pfam" id="PF14372">
    <property type="entry name" value="hAT-like_RNase-H"/>
    <property type="match status" value="1"/>
</dbReference>
<dbReference type="GO" id="GO:0046983">
    <property type="term" value="F:protein dimerization activity"/>
    <property type="evidence" value="ECO:0007669"/>
    <property type="project" value="InterPro"/>
</dbReference>
<organism evidence="5 6">
    <name type="scientific">Prunus dulcis</name>
    <name type="common">Almond</name>
    <name type="synonym">Amygdalus dulcis</name>
    <dbReference type="NCBI Taxonomy" id="3755"/>
    <lineage>
        <taxon>Eukaryota</taxon>
        <taxon>Viridiplantae</taxon>
        <taxon>Streptophyta</taxon>
        <taxon>Embryophyta</taxon>
        <taxon>Tracheophyta</taxon>
        <taxon>Spermatophyta</taxon>
        <taxon>Magnoliopsida</taxon>
        <taxon>eudicotyledons</taxon>
        <taxon>Gunneridae</taxon>
        <taxon>Pentapetalae</taxon>
        <taxon>rosids</taxon>
        <taxon>fabids</taxon>
        <taxon>Rosales</taxon>
        <taxon>Rosaceae</taxon>
        <taxon>Amygdaloideae</taxon>
        <taxon>Amygdaleae</taxon>
        <taxon>Prunus</taxon>
    </lineage>
</organism>
<keyword evidence="2" id="KW-0175">Coiled coil</keyword>